<protein>
    <submittedName>
        <fullName evidence="1">Uncharacterized protein</fullName>
    </submittedName>
</protein>
<evidence type="ECO:0000313" key="2">
    <source>
        <dbReference type="Proteomes" id="UP000886595"/>
    </source>
</evidence>
<dbReference type="EMBL" id="JAAMPC010000002">
    <property type="protein sequence ID" value="KAG2328403.1"/>
    <property type="molecule type" value="Genomic_DNA"/>
</dbReference>
<keyword evidence="2" id="KW-1185">Reference proteome</keyword>
<comment type="caution">
    <text evidence="1">The sequence shown here is derived from an EMBL/GenBank/DDBJ whole genome shotgun (WGS) entry which is preliminary data.</text>
</comment>
<name>A0A8X8BBI4_BRACI</name>
<sequence length="144" mass="15968">MVAGVATVSGGRVTVAEGDLSSFSFTEINGGETLFGFDDHRPRYGHRGSGVASCCKLVWSPVMTSEDLDPSPVLLVLLGSSGSRGERREGWSKEISRRSEVRLVATRRHRRRLQEVDRRNSKLESGFRLCVRRVGARTSYTLKI</sequence>
<accession>A0A8X8BBI4</accession>
<evidence type="ECO:0000313" key="1">
    <source>
        <dbReference type="EMBL" id="KAG2328403.1"/>
    </source>
</evidence>
<proteinExistence type="predicted"/>
<dbReference type="Proteomes" id="UP000886595">
    <property type="component" value="Unassembled WGS sequence"/>
</dbReference>
<gene>
    <name evidence="1" type="ORF">Bca52824_011131</name>
</gene>
<reference evidence="1 2" key="1">
    <citation type="submission" date="2020-02" db="EMBL/GenBank/DDBJ databases">
        <authorList>
            <person name="Ma Q."/>
            <person name="Huang Y."/>
            <person name="Song X."/>
            <person name="Pei D."/>
        </authorList>
    </citation>
    <scope>NUCLEOTIDE SEQUENCE [LARGE SCALE GENOMIC DNA]</scope>
    <source>
        <strain evidence="1">Sxm20200214</strain>
        <tissue evidence="1">Leaf</tissue>
    </source>
</reference>
<organism evidence="1 2">
    <name type="scientific">Brassica carinata</name>
    <name type="common">Ethiopian mustard</name>
    <name type="synonym">Abyssinian cabbage</name>
    <dbReference type="NCBI Taxonomy" id="52824"/>
    <lineage>
        <taxon>Eukaryota</taxon>
        <taxon>Viridiplantae</taxon>
        <taxon>Streptophyta</taxon>
        <taxon>Embryophyta</taxon>
        <taxon>Tracheophyta</taxon>
        <taxon>Spermatophyta</taxon>
        <taxon>Magnoliopsida</taxon>
        <taxon>eudicotyledons</taxon>
        <taxon>Gunneridae</taxon>
        <taxon>Pentapetalae</taxon>
        <taxon>rosids</taxon>
        <taxon>malvids</taxon>
        <taxon>Brassicales</taxon>
        <taxon>Brassicaceae</taxon>
        <taxon>Brassiceae</taxon>
        <taxon>Brassica</taxon>
    </lineage>
</organism>
<dbReference type="AlphaFoldDB" id="A0A8X8BBI4"/>